<dbReference type="Proteomes" id="UP000323506">
    <property type="component" value="Chromosome D09"/>
</dbReference>
<dbReference type="EMBL" id="CM017709">
    <property type="protein sequence ID" value="TYG52986.1"/>
    <property type="molecule type" value="Genomic_DNA"/>
</dbReference>
<evidence type="ECO:0000256" key="1">
    <source>
        <dbReference type="SAM" id="MobiDB-lite"/>
    </source>
</evidence>
<feature type="compositionally biased region" description="Low complexity" evidence="1">
    <location>
        <begin position="17"/>
        <end position="27"/>
    </location>
</feature>
<feature type="region of interest" description="Disordered" evidence="1">
    <location>
        <begin position="1"/>
        <end position="29"/>
    </location>
</feature>
<proteinExistence type="predicted"/>
<dbReference type="AlphaFoldDB" id="A0A5D2BBY4"/>
<organism evidence="2 3">
    <name type="scientific">Gossypium darwinii</name>
    <name type="common">Darwin's cotton</name>
    <name type="synonym">Gossypium barbadense var. darwinii</name>
    <dbReference type="NCBI Taxonomy" id="34276"/>
    <lineage>
        <taxon>Eukaryota</taxon>
        <taxon>Viridiplantae</taxon>
        <taxon>Streptophyta</taxon>
        <taxon>Embryophyta</taxon>
        <taxon>Tracheophyta</taxon>
        <taxon>Spermatophyta</taxon>
        <taxon>Magnoliopsida</taxon>
        <taxon>eudicotyledons</taxon>
        <taxon>Gunneridae</taxon>
        <taxon>Pentapetalae</taxon>
        <taxon>rosids</taxon>
        <taxon>malvids</taxon>
        <taxon>Malvales</taxon>
        <taxon>Malvaceae</taxon>
        <taxon>Malvoideae</taxon>
        <taxon>Gossypium</taxon>
    </lineage>
</organism>
<sequence length="57" mass="6065">MRRLVHFSKHKFEESASPSTSTRRSPSLCAKIKARSQALASATKASATLLTSESTGG</sequence>
<gene>
    <name evidence="2" type="ORF">ES288_D09G072600v1</name>
</gene>
<evidence type="ECO:0000313" key="3">
    <source>
        <dbReference type="Proteomes" id="UP000323506"/>
    </source>
</evidence>
<accession>A0A5D2BBY4</accession>
<protein>
    <submittedName>
        <fullName evidence="2">Uncharacterized protein</fullName>
    </submittedName>
</protein>
<keyword evidence="3" id="KW-1185">Reference proteome</keyword>
<reference evidence="2 3" key="1">
    <citation type="submission" date="2019-06" db="EMBL/GenBank/DDBJ databases">
        <title>WGS assembly of Gossypium darwinii.</title>
        <authorList>
            <person name="Chen Z.J."/>
            <person name="Sreedasyam A."/>
            <person name="Ando A."/>
            <person name="Song Q."/>
            <person name="De L."/>
            <person name="Hulse-Kemp A."/>
            <person name="Ding M."/>
            <person name="Ye W."/>
            <person name="Kirkbride R."/>
            <person name="Jenkins J."/>
            <person name="Plott C."/>
            <person name="Lovell J."/>
            <person name="Lin Y.-M."/>
            <person name="Vaughn R."/>
            <person name="Liu B."/>
            <person name="Li W."/>
            <person name="Simpson S."/>
            <person name="Scheffler B."/>
            <person name="Saski C."/>
            <person name="Grover C."/>
            <person name="Hu G."/>
            <person name="Conover J."/>
            <person name="Carlson J."/>
            <person name="Shu S."/>
            <person name="Boston L."/>
            <person name="Williams M."/>
            <person name="Peterson D."/>
            <person name="Mcgee K."/>
            <person name="Jones D."/>
            <person name="Wendel J."/>
            <person name="Stelly D."/>
            <person name="Grimwood J."/>
            <person name="Schmutz J."/>
        </authorList>
    </citation>
    <scope>NUCLEOTIDE SEQUENCE [LARGE SCALE GENOMIC DNA]</scope>
    <source>
        <strain evidence="2">1808015.09</strain>
    </source>
</reference>
<evidence type="ECO:0000313" key="2">
    <source>
        <dbReference type="EMBL" id="TYG52986.1"/>
    </source>
</evidence>
<name>A0A5D2BBY4_GOSDA</name>